<sequence length="207" mass="23030">MDNSMSNLCFRPKPTQRPLLPPPTPPQTQAPTATAPGATFHIPNDPPLLVAGRVSLPFVSVTCITTPSMLSTADKYAYLSTLSGIRAQFRQIGNKPSTPFDPAEWNVFDQWSALSEYFWRQIGDPNPSVRDLRVDELAALMEWSGEFEDQRTANGASSGWEDQDELSDYPINGDLEEAERDTDMTMEAIEEGFFDVIAEEDSSRYSS</sequence>
<gene>
    <name evidence="2" type="ORF">LTR09_005701</name>
</gene>
<reference evidence="2" key="1">
    <citation type="submission" date="2023-04" db="EMBL/GenBank/DDBJ databases">
        <title>Black Yeasts Isolated from many extreme environments.</title>
        <authorList>
            <person name="Coleine C."/>
            <person name="Stajich J.E."/>
            <person name="Selbmann L."/>
        </authorList>
    </citation>
    <scope>NUCLEOTIDE SEQUENCE</scope>
    <source>
        <strain evidence="2">CCFEE 5312</strain>
    </source>
</reference>
<evidence type="ECO:0000313" key="2">
    <source>
        <dbReference type="EMBL" id="KAK3053075.1"/>
    </source>
</evidence>
<feature type="region of interest" description="Disordered" evidence="1">
    <location>
        <begin position="1"/>
        <end position="39"/>
    </location>
</feature>
<organism evidence="2 3">
    <name type="scientific">Extremus antarcticus</name>
    <dbReference type="NCBI Taxonomy" id="702011"/>
    <lineage>
        <taxon>Eukaryota</taxon>
        <taxon>Fungi</taxon>
        <taxon>Dikarya</taxon>
        <taxon>Ascomycota</taxon>
        <taxon>Pezizomycotina</taxon>
        <taxon>Dothideomycetes</taxon>
        <taxon>Dothideomycetidae</taxon>
        <taxon>Mycosphaerellales</taxon>
        <taxon>Extremaceae</taxon>
        <taxon>Extremus</taxon>
    </lineage>
</organism>
<evidence type="ECO:0000313" key="3">
    <source>
        <dbReference type="Proteomes" id="UP001271007"/>
    </source>
</evidence>
<name>A0AAJ0GC06_9PEZI</name>
<evidence type="ECO:0000256" key="1">
    <source>
        <dbReference type="SAM" id="MobiDB-lite"/>
    </source>
</evidence>
<protein>
    <submittedName>
        <fullName evidence="2">Uncharacterized protein</fullName>
    </submittedName>
</protein>
<accession>A0AAJ0GC06</accession>
<dbReference type="AlphaFoldDB" id="A0AAJ0GC06"/>
<dbReference type="Proteomes" id="UP001271007">
    <property type="component" value="Unassembled WGS sequence"/>
</dbReference>
<dbReference type="EMBL" id="JAWDJX010000017">
    <property type="protein sequence ID" value="KAK3053075.1"/>
    <property type="molecule type" value="Genomic_DNA"/>
</dbReference>
<keyword evidence="3" id="KW-1185">Reference proteome</keyword>
<feature type="compositionally biased region" description="Pro residues" evidence="1">
    <location>
        <begin position="19"/>
        <end position="28"/>
    </location>
</feature>
<feature type="region of interest" description="Disordered" evidence="1">
    <location>
        <begin position="149"/>
        <end position="184"/>
    </location>
</feature>
<proteinExistence type="predicted"/>
<comment type="caution">
    <text evidence="2">The sequence shown here is derived from an EMBL/GenBank/DDBJ whole genome shotgun (WGS) entry which is preliminary data.</text>
</comment>